<organism evidence="3 4">
    <name type="scientific">Lentithecium fluviatile CBS 122367</name>
    <dbReference type="NCBI Taxonomy" id="1168545"/>
    <lineage>
        <taxon>Eukaryota</taxon>
        <taxon>Fungi</taxon>
        <taxon>Dikarya</taxon>
        <taxon>Ascomycota</taxon>
        <taxon>Pezizomycotina</taxon>
        <taxon>Dothideomycetes</taxon>
        <taxon>Pleosporomycetidae</taxon>
        <taxon>Pleosporales</taxon>
        <taxon>Massarineae</taxon>
        <taxon>Lentitheciaceae</taxon>
        <taxon>Lentithecium</taxon>
    </lineage>
</organism>
<gene>
    <name evidence="3" type="ORF">K458DRAFT_369061</name>
</gene>
<feature type="region of interest" description="Disordered" evidence="1">
    <location>
        <begin position="279"/>
        <end position="305"/>
    </location>
</feature>
<name>A0A6G1IXH3_9PLEO</name>
<accession>A0A6G1IXH3</accession>
<sequence>MSTFAPQFQIISDLHLETPLASPAYTYFTTHFPLEASNLFLLGDIGLARHDQLFAFLRSLLTRTPNLKIFYVLGNHEAYGITMAAARAAMRNFEAKARYEFGDRFFFMNRRRVDLTPTITILGCTLWSRIEDTQAAGCANALTDFHEINGIRNRSVEAHNGDHERDLAWLNEQVEAISSYQPERQVIVLTHHSPTTDPRASDSRHAESSLSSGFRTDLSGEVCWKSRSVKMDGGKKLVVSKQKGYAQLGGKGVWKVTPLVVEAGEGIDGWKVVDGIAGERSGREVETKEEKEKTGRPWGKWTSRD</sequence>
<dbReference type="Gene3D" id="3.60.21.10">
    <property type="match status" value="1"/>
</dbReference>
<dbReference type="EMBL" id="MU005585">
    <property type="protein sequence ID" value="KAF2682947.1"/>
    <property type="molecule type" value="Genomic_DNA"/>
</dbReference>
<protein>
    <recommendedName>
        <fullName evidence="2">Calcineurin-like phosphoesterase domain-containing protein</fullName>
    </recommendedName>
</protein>
<dbReference type="SUPFAM" id="SSF56300">
    <property type="entry name" value="Metallo-dependent phosphatases"/>
    <property type="match status" value="1"/>
</dbReference>
<dbReference type="PANTHER" id="PTHR37844">
    <property type="entry name" value="SER/THR PROTEIN PHOSPHATASE SUPERFAMILY (AFU_ORTHOLOGUE AFUA_1G14840)"/>
    <property type="match status" value="1"/>
</dbReference>
<dbReference type="InterPro" id="IPR004843">
    <property type="entry name" value="Calcineurin-like_PHP"/>
</dbReference>
<dbReference type="AlphaFoldDB" id="A0A6G1IXH3"/>
<evidence type="ECO:0000256" key="1">
    <source>
        <dbReference type="SAM" id="MobiDB-lite"/>
    </source>
</evidence>
<reference evidence="3" key="1">
    <citation type="journal article" date="2020" name="Stud. Mycol.">
        <title>101 Dothideomycetes genomes: a test case for predicting lifestyles and emergence of pathogens.</title>
        <authorList>
            <person name="Haridas S."/>
            <person name="Albert R."/>
            <person name="Binder M."/>
            <person name="Bloem J."/>
            <person name="Labutti K."/>
            <person name="Salamov A."/>
            <person name="Andreopoulos B."/>
            <person name="Baker S."/>
            <person name="Barry K."/>
            <person name="Bills G."/>
            <person name="Bluhm B."/>
            <person name="Cannon C."/>
            <person name="Castanera R."/>
            <person name="Culley D."/>
            <person name="Daum C."/>
            <person name="Ezra D."/>
            <person name="Gonzalez J."/>
            <person name="Henrissat B."/>
            <person name="Kuo A."/>
            <person name="Liang C."/>
            <person name="Lipzen A."/>
            <person name="Lutzoni F."/>
            <person name="Magnuson J."/>
            <person name="Mondo S."/>
            <person name="Nolan M."/>
            <person name="Ohm R."/>
            <person name="Pangilinan J."/>
            <person name="Park H.-J."/>
            <person name="Ramirez L."/>
            <person name="Alfaro M."/>
            <person name="Sun H."/>
            <person name="Tritt A."/>
            <person name="Yoshinaga Y."/>
            <person name="Zwiers L.-H."/>
            <person name="Turgeon B."/>
            <person name="Goodwin S."/>
            <person name="Spatafora J."/>
            <person name="Crous P."/>
            <person name="Grigoriev I."/>
        </authorList>
    </citation>
    <scope>NUCLEOTIDE SEQUENCE</scope>
    <source>
        <strain evidence="3">CBS 122367</strain>
    </source>
</reference>
<keyword evidence="4" id="KW-1185">Reference proteome</keyword>
<feature type="region of interest" description="Disordered" evidence="1">
    <location>
        <begin position="193"/>
        <end position="213"/>
    </location>
</feature>
<dbReference type="Pfam" id="PF00149">
    <property type="entry name" value="Metallophos"/>
    <property type="match status" value="1"/>
</dbReference>
<evidence type="ECO:0000259" key="2">
    <source>
        <dbReference type="Pfam" id="PF00149"/>
    </source>
</evidence>
<feature type="domain" description="Calcineurin-like phosphoesterase" evidence="2">
    <location>
        <begin position="10"/>
        <end position="199"/>
    </location>
</feature>
<evidence type="ECO:0000313" key="4">
    <source>
        <dbReference type="Proteomes" id="UP000799291"/>
    </source>
</evidence>
<feature type="compositionally biased region" description="Basic and acidic residues" evidence="1">
    <location>
        <begin position="280"/>
        <end position="295"/>
    </location>
</feature>
<dbReference type="Proteomes" id="UP000799291">
    <property type="component" value="Unassembled WGS sequence"/>
</dbReference>
<evidence type="ECO:0000313" key="3">
    <source>
        <dbReference type="EMBL" id="KAF2682947.1"/>
    </source>
</evidence>
<dbReference type="GO" id="GO:0016787">
    <property type="term" value="F:hydrolase activity"/>
    <property type="evidence" value="ECO:0007669"/>
    <property type="project" value="InterPro"/>
</dbReference>
<proteinExistence type="predicted"/>
<dbReference type="OrthoDB" id="550558at2759"/>
<dbReference type="InterPro" id="IPR029052">
    <property type="entry name" value="Metallo-depent_PP-like"/>
</dbReference>
<dbReference type="PANTHER" id="PTHR37844:SF2">
    <property type="entry name" value="SER_THR PROTEIN PHOSPHATASE SUPERFAMILY (AFU_ORTHOLOGUE AFUA_1G14840)"/>
    <property type="match status" value="1"/>
</dbReference>